<protein>
    <submittedName>
        <fullName evidence="2">Uncharacterized protein</fullName>
    </submittedName>
</protein>
<proteinExistence type="predicted"/>
<keyword evidence="3" id="KW-1185">Reference proteome</keyword>
<dbReference type="OrthoDB" id="2290243at2759"/>
<evidence type="ECO:0000256" key="1">
    <source>
        <dbReference type="SAM" id="MobiDB-lite"/>
    </source>
</evidence>
<comment type="caution">
    <text evidence="2">The sequence shown here is derived from an EMBL/GenBank/DDBJ whole genome shotgun (WGS) entry which is preliminary data.</text>
</comment>
<evidence type="ECO:0000313" key="2">
    <source>
        <dbReference type="EMBL" id="KAG2210910.1"/>
    </source>
</evidence>
<dbReference type="AlphaFoldDB" id="A0A8H7RI41"/>
<evidence type="ECO:0000313" key="3">
    <source>
        <dbReference type="Proteomes" id="UP000603453"/>
    </source>
</evidence>
<organism evidence="2 3">
    <name type="scientific">Mucor saturninus</name>
    <dbReference type="NCBI Taxonomy" id="64648"/>
    <lineage>
        <taxon>Eukaryota</taxon>
        <taxon>Fungi</taxon>
        <taxon>Fungi incertae sedis</taxon>
        <taxon>Mucoromycota</taxon>
        <taxon>Mucoromycotina</taxon>
        <taxon>Mucoromycetes</taxon>
        <taxon>Mucorales</taxon>
        <taxon>Mucorineae</taxon>
        <taxon>Mucoraceae</taxon>
        <taxon>Mucor</taxon>
    </lineage>
</organism>
<feature type="compositionally biased region" description="Basic and acidic residues" evidence="1">
    <location>
        <begin position="440"/>
        <end position="500"/>
    </location>
</feature>
<sequence>MQTTVEKAYNYSKHSYCIAFGFDEDQLYINRFFSGYRSQSGAHCNRVRSVSILYNIETKTVLAWGVEANQRKSEAETNKNVFHVNNIFTELNIIHRRLKAFKVSETKGKQYTHAVHDDLIKGAAVRFLMNVLHNYRMDMGGLENDTTAKDHVHLPPHYAFFVPTDWDFEIRKEIIRPLFEEAGLMAKSDHDKKLLFFTQLETTFQYLQAQDPSTDLTIQTPIVNGQRLIMYGLKFAGDNLSVRLDLFSAEYPNLQSLGTHYIAKTIKSIHFHVSLASNVEEGIENCLKARAFNLEEKKYRKLLNEMIKQYQENGFISSTSNQKLSQMKIHNHRPFKQITGAIRRMVLTKEEYEKLQSITMEEIHKKLFGSIIKKFKETMENETMPTDRAKIRTAILILIKIQDLLEDRLEYRFSSFTAWMVYNWLKDWVRFAGQQTSKAKTPDKNFEDKEKTNEMGNEKVKDKKDVVNKDVNKKNEDEKYEEKNKDKVKKDEDKDEDKKKNGGKKGGNKKEVVIDLDNQDLFRQEHFLTDYQYNLMEFGKNQRIPSFEMPWTDMQEGNNLMIRDEIQLSNTSMPPSLIPRSKLDRCEILSTFQPDNSRTYEKTLHTVDCKKRNPPPEDLSNLQLVNLKNYSNGKVLSFVELESFSNNKEISPLSLVKLEGYSNAKELSTEPIDDEDDEDEIAKFSQVRLKPSCIIHLDISLEKTYLTIASLDPEDPTKIITKYHAGDSYTFLIRYLCDLNWDIVDQKMKFKTFDDIKIGYIVSIEKYLLDSVFGSRRNLTRLLYKSDILQKADNCTISSVITQGDRILPVIKKELGLKLKLKSYSVMAQLHENYVQVTLQQVVNLDPIMTIIVQDKIIPIDNVSDSLCKSIWEHIVSTKEINCCTNHTRKEKGLCDLFSLNNYVKISGQLKKVISEMFLKENNFNLQQKFHIKFEGNCAYQIDISYQHIIDIAIEPILRNIATIIAASVVRSDHFQDYVVEHLFVLGTIFNTSRGSDLDKACYLIMQKVLDDSINDKEKDYKGFVLQDPFHHMLNPDLKKQVDLDRTLETPHLFEVVSNGNLEQVARETYAIYVKNVYKDDIIYPGDELRPFLSIVDIGNERAGVLGGRDAAMIVLQRGQSIPITGLTQKFKMHNDYFKQNADTSGFQLEIDLVRLNNLNDATLEQIVSLDGYLYDVIDCFSLHRENAKSDTPIRLEIKHINHNSSLQFSFRMVGDGDDYQNARLCIAIGEQLTVAFD</sequence>
<gene>
    <name evidence="2" type="ORF">INT47_000064</name>
</gene>
<feature type="region of interest" description="Disordered" evidence="1">
    <location>
        <begin position="439"/>
        <end position="511"/>
    </location>
</feature>
<dbReference type="EMBL" id="JAEPRD010000010">
    <property type="protein sequence ID" value="KAG2210910.1"/>
    <property type="molecule type" value="Genomic_DNA"/>
</dbReference>
<dbReference type="Proteomes" id="UP000603453">
    <property type="component" value="Unassembled WGS sequence"/>
</dbReference>
<reference evidence="2" key="1">
    <citation type="submission" date="2020-12" db="EMBL/GenBank/DDBJ databases">
        <title>Metabolic potential, ecology and presence of endohyphal bacteria is reflected in genomic diversity of Mucoromycotina.</title>
        <authorList>
            <person name="Muszewska A."/>
            <person name="Okrasinska A."/>
            <person name="Steczkiewicz K."/>
            <person name="Drgas O."/>
            <person name="Orlowska M."/>
            <person name="Perlinska-Lenart U."/>
            <person name="Aleksandrzak-Piekarczyk T."/>
            <person name="Szatraj K."/>
            <person name="Zielenkiewicz U."/>
            <person name="Pilsyk S."/>
            <person name="Malc E."/>
            <person name="Mieczkowski P."/>
            <person name="Kruszewska J.S."/>
            <person name="Biernat P."/>
            <person name="Pawlowska J."/>
        </authorList>
    </citation>
    <scope>NUCLEOTIDE SEQUENCE</scope>
    <source>
        <strain evidence="2">WA0000017839</strain>
    </source>
</reference>
<accession>A0A8H7RI41</accession>
<name>A0A8H7RI41_9FUNG</name>